<feature type="compositionally biased region" description="Basic and acidic residues" evidence="2">
    <location>
        <begin position="1"/>
        <end position="19"/>
    </location>
</feature>
<proteinExistence type="predicted"/>
<dbReference type="Gene3D" id="1.20.140.30">
    <property type="entry name" value="MOB kinase activator"/>
    <property type="match status" value="1"/>
</dbReference>
<dbReference type="InterPro" id="IPR036703">
    <property type="entry name" value="MOB_kinase_act_sf"/>
</dbReference>
<dbReference type="PANTHER" id="PTHR22599">
    <property type="entry name" value="MPS ONE BINDER KINASE ACTIVATOR-LIKE MOB"/>
    <property type="match status" value="1"/>
</dbReference>
<keyword evidence="1" id="KW-0862">Zinc</keyword>
<sequence>MSLVGREELSISSSEEHTVLGHPGEALACSETEELQRKKAGVTGGWRSCRQFDPVGQRPQECLPPTYSWIPPGLSSRDGKQNNRVSLLAHDRPHNPCVPVAQELQTEASSSCKGSAPPPTDPERPALGPIQWIFLCAAHKSPKECPAIDFMRHTPDGAACLLNSNKYFRSRVSIKESSAAKPGSLCHRVYRIFSHAYFHHRQIFDEYEDETFLCHRFTKFVMKYNLMSRDHLIVPILEEEVQNSVSGESEA</sequence>
<keyword evidence="1" id="KW-0479">Metal-binding</keyword>
<feature type="binding site" evidence="1">
    <location>
        <position position="200"/>
    </location>
    <ligand>
        <name>Zn(2+)</name>
        <dbReference type="ChEBI" id="CHEBI:29105"/>
    </ligand>
</feature>
<organism evidence="3">
    <name type="scientific">Castor canadensis</name>
    <name type="common">American beaver</name>
    <dbReference type="NCBI Taxonomy" id="51338"/>
    <lineage>
        <taxon>Eukaryota</taxon>
        <taxon>Metazoa</taxon>
        <taxon>Chordata</taxon>
        <taxon>Craniata</taxon>
        <taxon>Vertebrata</taxon>
        <taxon>Euteleostomi</taxon>
        <taxon>Mammalia</taxon>
        <taxon>Eutheria</taxon>
        <taxon>Euarchontoglires</taxon>
        <taxon>Glires</taxon>
        <taxon>Rodentia</taxon>
        <taxon>Castorimorpha</taxon>
        <taxon>Castoridae</taxon>
        <taxon>Castor</taxon>
    </lineage>
</organism>
<feature type="region of interest" description="Disordered" evidence="2">
    <location>
        <begin position="1"/>
        <end position="24"/>
    </location>
</feature>
<reference evidence="3" key="1">
    <citation type="submission" date="2023-09" db="UniProtKB">
        <authorList>
            <consortium name="Ensembl"/>
        </authorList>
    </citation>
    <scope>IDENTIFICATION</scope>
</reference>
<dbReference type="Pfam" id="PF03637">
    <property type="entry name" value="Mob1_phocein"/>
    <property type="match status" value="1"/>
</dbReference>
<evidence type="ECO:0000313" key="3">
    <source>
        <dbReference type="Ensembl" id="ENSCCNP00000010782.1"/>
    </source>
</evidence>
<accession>A0A8C0WIL4</accession>
<evidence type="ECO:0008006" key="4">
    <source>
        <dbReference type="Google" id="ProtNLM"/>
    </source>
</evidence>
<dbReference type="Ensembl" id="ENSCCNT00000014136.1">
    <property type="protein sequence ID" value="ENSCCNP00000010782.1"/>
    <property type="gene ID" value="ENSCCNG00000011208.1"/>
</dbReference>
<protein>
    <recommendedName>
        <fullName evidence="4">MOB-like protein phocein</fullName>
    </recommendedName>
</protein>
<name>A0A8C0WIL4_CASCN</name>
<dbReference type="AlphaFoldDB" id="A0A8C0WIL4"/>
<dbReference type="SUPFAM" id="SSF101152">
    <property type="entry name" value="Mob1/phocein"/>
    <property type="match status" value="1"/>
</dbReference>
<dbReference type="SMART" id="SM01388">
    <property type="entry name" value="Mob1_phocein"/>
    <property type="match status" value="1"/>
</dbReference>
<evidence type="ECO:0000256" key="1">
    <source>
        <dbReference type="PIRSR" id="PIRSR605301-1"/>
    </source>
</evidence>
<evidence type="ECO:0000256" key="2">
    <source>
        <dbReference type="SAM" id="MobiDB-lite"/>
    </source>
</evidence>
<feature type="binding site" evidence="1">
    <location>
        <position position="195"/>
    </location>
    <ligand>
        <name>Zn(2+)</name>
        <dbReference type="ChEBI" id="CHEBI:29105"/>
    </ligand>
</feature>
<dbReference type="InterPro" id="IPR005301">
    <property type="entry name" value="MOB_kinase_act_fam"/>
</dbReference>